<evidence type="ECO:0000313" key="1">
    <source>
        <dbReference type="EMBL" id="KAI0033042.1"/>
    </source>
</evidence>
<reference evidence="1" key="2">
    <citation type="journal article" date="2022" name="New Phytol.">
        <title>Evolutionary transition to the ectomycorrhizal habit in the genomes of a hyperdiverse lineage of mushroom-forming fungi.</title>
        <authorList>
            <person name="Looney B."/>
            <person name="Miyauchi S."/>
            <person name="Morin E."/>
            <person name="Drula E."/>
            <person name="Courty P.E."/>
            <person name="Kohler A."/>
            <person name="Kuo A."/>
            <person name="LaButti K."/>
            <person name="Pangilinan J."/>
            <person name="Lipzen A."/>
            <person name="Riley R."/>
            <person name="Andreopoulos W."/>
            <person name="He G."/>
            <person name="Johnson J."/>
            <person name="Nolan M."/>
            <person name="Tritt A."/>
            <person name="Barry K.W."/>
            <person name="Grigoriev I.V."/>
            <person name="Nagy L.G."/>
            <person name="Hibbett D."/>
            <person name="Henrissat B."/>
            <person name="Matheny P.B."/>
            <person name="Labbe J."/>
            <person name="Martin F.M."/>
        </authorList>
    </citation>
    <scope>NUCLEOTIDE SEQUENCE</scope>
    <source>
        <strain evidence="1">EC-137</strain>
    </source>
</reference>
<protein>
    <submittedName>
        <fullName evidence="1">Nucleoporin Nup186/Nup192/Nup205</fullName>
    </submittedName>
</protein>
<keyword evidence="2" id="KW-1185">Reference proteome</keyword>
<sequence length="2088" mass="229985">MAPLSHLRSLLLQVASAGFVNDDQELFDILTTHRATLAKVLDFGPPNEVERKGLQGGKMTLEKTEFTISNNLATQVMFLAQVLECSESYVASLVHYVMTAQPNLAPADLLEAVILEHHERRRDTVQCLQYLVDISLICNTPNRAPDCTRTHSQVDLFFERHILPSLSSKTWDRVQKMEQEISRAHNAVQNAGSETVIQVGNNTRLGQPVLSARLQSLQVERRHLAFNLYLVACLGHLTVSDLEKIVPWLQQSPRHPLTYHVLTTLLAVFDAVDPASPGAALRHKLAVDPATVKLMKTRLNAQAGWKDAGLKSVILLKWPLFMTEILRREPLLEHKDGFQTDQLEENVWTAVENGAFGYMDVVVSQLQRRNGTLPISYDFSEAQEAETLPEVPSDDFKSAILQSFETLVRLLIRHASSLLKKVKLRQEDHIFASTPNRSRMFRSTTARAETLQAQTPPPRHDIAKFVTLIGNLYSTLPPERALQFWAGSGLPDTHRPSYLEFSEASSASSGKLSAFLQWVVWSTRPDDLDMCIALYKMLAGLANGQMCSELTLNFLGRNTGEVAAGNAMPGRQETVASWQRMFKAFESWANPQIVRPTPQASPQPGFMTSQHPQHQQQPAVMSFKEMLLGQGYLRLLEVIAKHSVPCRLALTTDPHFRVLHALVSVIPLGTAVGIPLELKGSVYRTLAALCMPGTGSTGVEICRQVWVSVERSDVINVRGVGGLLAKKGAQEDLERVEEPQGIYPSSIHLLSLLGALIHTPKQLSLRARITDDEQINTVPETLGLPYRQPGIQPYIAFVIDEVFLRIPNREYRIPRERWLMNEGCLAFIERCLASYDLEAFLTTAEANQVRPETLPPLTAHPGYDILQRLLTSSPLQMSILGYLVDGVDGFDKNLQEEEPLFPRIITRVLRIVHRVLEIQDIFLDVLVPLLLELRDVQISGQVQPRSYYVGFDAAISFGSSYAPAIGAYVTFIGTHAELGILSVKILSILVKSSAFTNFTTLLERSSESERIIAGYRQILDAENLDEPDLAEQDADKCTGAGAPSLDTDDVPTTLVQAARLAVLDLLSRNTIPESTYPNIAHLILFGSTDQTSIQDPRALGARRVGIHAVLEKVSSGVPRLDRSGRALEQAGPQQLHPLFTTVPELAERFYRVIYNLCMHPRTSDFTMRYLRLHEDFFARQLTAIPFKAPATGDPTIEVRYPDGGRVTTTVLAFTAFLRLRAHIFDLTALELHATTGRGDRKAAGTLLEIVYGNEEQYSDADAEWQDEVFGRPAFRERGQSSMRVVEYVQSLAFDWVNSLAVDPQSLELLAGLNLSACLRTDNKGCEVVDRDVLLILLAHAQRTAQARGRIAAPADVERLAAEKAYVLESAVVENQRREVGFARAKGFESWRRMIDMSLVECFEQLPRAGRETILSDLLAELPPIIRSDAPDVHTAVLLAELALALVTRLREDRWSQRLLTASAAGAVAGGLSTERLHALLKSVVECVLEHRAELVRGNLYAALINYFHLITPSAGQPASDANTDVDPFVLSLRSSALSSSLALSTSQAKSALGKSGSRPNASAAEAASLGVLKPYMERLVAVVARDASDGTEVWRTVAFVLLDGLVHLARTNAQAGPLQVLARRGFLSSFVKDLADADRWLLAMLKPDPDDLNALYVYEAKMSLLVRVAQSRAGAERLLDARAIPVLANCDFLDAQPEADQAFIDKGGFLPSAIQRYHQLLLPALQLINAILATLGQGHTTAASQTLEFLNAHRDTIVILLKSNADEIPLAVLEEIYLLAVLCGSVLPKVEKHELMSTNTGFGSIHSSLLSLAAKSFGGNALVQRVRPQSDAELADAVAREPGYAHESKFDIAVQDMEQMLRKALIAYMGTASEFTETDITLVISPIMSAPRPADAASRLIATVPTVSDALEALSALADTLGEQLKQMINIDAELAARDLIRIEDVQEILPLPERALLDELDVGQKRRLICTELARIQTRFRARATVVLSSLEQLLLLLWRHTAHYASGAPPRAAAPGVVRALQTTDVQPDAFVRDAARRAGPVLAKVAGLDLDQDGWRANRAYVEVLTAKTREALGIPVEDEGGLGF</sequence>
<dbReference type="EMBL" id="MU273529">
    <property type="protein sequence ID" value="KAI0033042.1"/>
    <property type="molecule type" value="Genomic_DNA"/>
</dbReference>
<proteinExistence type="predicted"/>
<organism evidence="1 2">
    <name type="scientific">Vararia minispora EC-137</name>
    <dbReference type="NCBI Taxonomy" id="1314806"/>
    <lineage>
        <taxon>Eukaryota</taxon>
        <taxon>Fungi</taxon>
        <taxon>Dikarya</taxon>
        <taxon>Basidiomycota</taxon>
        <taxon>Agaricomycotina</taxon>
        <taxon>Agaricomycetes</taxon>
        <taxon>Russulales</taxon>
        <taxon>Lachnocladiaceae</taxon>
        <taxon>Vararia</taxon>
    </lineage>
</organism>
<gene>
    <name evidence="1" type="ORF">K488DRAFT_48561</name>
</gene>
<dbReference type="Proteomes" id="UP000814128">
    <property type="component" value="Unassembled WGS sequence"/>
</dbReference>
<comment type="caution">
    <text evidence="1">The sequence shown here is derived from an EMBL/GenBank/DDBJ whole genome shotgun (WGS) entry which is preliminary data.</text>
</comment>
<accession>A0ACB8QMY9</accession>
<evidence type="ECO:0000313" key="2">
    <source>
        <dbReference type="Proteomes" id="UP000814128"/>
    </source>
</evidence>
<reference evidence="1" key="1">
    <citation type="submission" date="2021-02" db="EMBL/GenBank/DDBJ databases">
        <authorList>
            <consortium name="DOE Joint Genome Institute"/>
            <person name="Ahrendt S."/>
            <person name="Looney B.P."/>
            <person name="Miyauchi S."/>
            <person name="Morin E."/>
            <person name="Drula E."/>
            <person name="Courty P.E."/>
            <person name="Chicoki N."/>
            <person name="Fauchery L."/>
            <person name="Kohler A."/>
            <person name="Kuo A."/>
            <person name="Labutti K."/>
            <person name="Pangilinan J."/>
            <person name="Lipzen A."/>
            <person name="Riley R."/>
            <person name="Andreopoulos W."/>
            <person name="He G."/>
            <person name="Johnson J."/>
            <person name="Barry K.W."/>
            <person name="Grigoriev I.V."/>
            <person name="Nagy L."/>
            <person name="Hibbett D."/>
            <person name="Henrissat B."/>
            <person name="Matheny P.B."/>
            <person name="Labbe J."/>
            <person name="Martin F."/>
        </authorList>
    </citation>
    <scope>NUCLEOTIDE SEQUENCE</scope>
    <source>
        <strain evidence="1">EC-137</strain>
    </source>
</reference>
<name>A0ACB8QMY9_9AGAM</name>